<dbReference type="EC" id="2.7.4.9" evidence="2 10"/>
<dbReference type="NCBIfam" id="NF005923">
    <property type="entry name" value="PRK07933.1"/>
    <property type="match status" value="1"/>
</dbReference>
<evidence type="ECO:0000256" key="2">
    <source>
        <dbReference type="ARBA" id="ARBA00012980"/>
    </source>
</evidence>
<dbReference type="GO" id="GO:0006227">
    <property type="term" value="P:dUDP biosynthetic process"/>
    <property type="evidence" value="ECO:0007669"/>
    <property type="project" value="TreeGrafter"/>
</dbReference>
<dbReference type="InterPro" id="IPR027417">
    <property type="entry name" value="P-loop_NTPase"/>
</dbReference>
<feature type="domain" description="Thymidylate kinase-like" evidence="11">
    <location>
        <begin position="10"/>
        <end position="209"/>
    </location>
</feature>
<evidence type="ECO:0000256" key="8">
    <source>
        <dbReference type="ARBA" id="ARBA00022840"/>
    </source>
</evidence>
<keyword evidence="6 10" id="KW-0547">Nucleotide-binding</keyword>
<evidence type="ECO:0000313" key="13">
    <source>
        <dbReference type="Proteomes" id="UP000248606"/>
    </source>
</evidence>
<dbReference type="InterPro" id="IPR018094">
    <property type="entry name" value="Thymidylate_kinase"/>
</dbReference>
<reference evidence="12 13" key="1">
    <citation type="submission" date="2017-08" db="EMBL/GenBank/DDBJ databases">
        <title>Infants hospitalized years apart are colonized by the same room-sourced microbial strains.</title>
        <authorList>
            <person name="Brooks B."/>
            <person name="Olm M.R."/>
            <person name="Firek B.A."/>
            <person name="Baker R."/>
            <person name="Thomas B.C."/>
            <person name="Morowitz M.J."/>
            <person name="Banfield J.F."/>
        </authorList>
    </citation>
    <scope>NUCLEOTIDE SEQUENCE [LARGE SCALE GENOMIC DNA]</scope>
    <source>
        <strain evidence="12">S2_006_000_R1_57</strain>
    </source>
</reference>
<organism evidence="12 13">
    <name type="scientific">Lawsonella clevelandensis</name>
    <dbReference type="NCBI Taxonomy" id="1528099"/>
    <lineage>
        <taxon>Bacteria</taxon>
        <taxon>Bacillati</taxon>
        <taxon>Actinomycetota</taxon>
        <taxon>Actinomycetes</taxon>
        <taxon>Mycobacteriales</taxon>
        <taxon>Lawsonellaceae</taxon>
        <taxon>Lawsonella</taxon>
    </lineage>
</organism>
<sequence length="245" mass="26420">MFHNALLVAVEGVDGAGKNTLTRKVSALLESSGKHVSHIAFPRYGTLHADLAAAALHGEMGDLVESAYAMATLFALDRRESLQPGGGLAALVDTPAPDTQVVQTAEPSQEISRIIMMDRWVASNAAYSAARLRESIQQPGGVVEWVAALEYGQFQLPAPDITILLDVPVALARKRAAQREASDTARRRDLYEHDSSLQERTASAYRDLAHAHWYGPWLSVSADVNPEDVARAILAAKIGVPPHRG</sequence>
<evidence type="ECO:0000256" key="9">
    <source>
        <dbReference type="ARBA" id="ARBA00048743"/>
    </source>
</evidence>
<comment type="caution">
    <text evidence="12">The sequence shown here is derived from an EMBL/GenBank/DDBJ whole genome shotgun (WGS) entry which is preliminary data.</text>
</comment>
<evidence type="ECO:0000256" key="1">
    <source>
        <dbReference type="ARBA" id="ARBA00009776"/>
    </source>
</evidence>
<dbReference type="Pfam" id="PF02223">
    <property type="entry name" value="Thymidylate_kin"/>
    <property type="match status" value="1"/>
</dbReference>
<comment type="similarity">
    <text evidence="1 10">Belongs to the thymidylate kinase family.</text>
</comment>
<comment type="caution">
    <text evidence="10">Lacks conserved residue(s) required for the propagation of feature annotation.</text>
</comment>
<comment type="function">
    <text evidence="10">Phosphorylation of dTMP to form dTDP in both de novo and salvage pathways of dTTP synthesis.</text>
</comment>
<name>A0A2W5IAY0_9ACTN</name>
<dbReference type="GO" id="GO:0005524">
    <property type="term" value="F:ATP binding"/>
    <property type="evidence" value="ECO:0007669"/>
    <property type="project" value="UniProtKB-UniRule"/>
</dbReference>
<keyword evidence="4 10" id="KW-0808">Transferase</keyword>
<dbReference type="GO" id="GO:0006233">
    <property type="term" value="P:dTDP biosynthetic process"/>
    <property type="evidence" value="ECO:0007669"/>
    <property type="project" value="InterPro"/>
</dbReference>
<dbReference type="GO" id="GO:0004798">
    <property type="term" value="F:dTMP kinase activity"/>
    <property type="evidence" value="ECO:0007669"/>
    <property type="project" value="UniProtKB-UniRule"/>
</dbReference>
<keyword evidence="8 10" id="KW-0067">ATP-binding</keyword>
<gene>
    <name evidence="10" type="primary">tmk</name>
    <name evidence="12" type="ORF">DI579_03475</name>
</gene>
<evidence type="ECO:0000256" key="3">
    <source>
        <dbReference type="ARBA" id="ARBA00017144"/>
    </source>
</evidence>
<evidence type="ECO:0000259" key="11">
    <source>
        <dbReference type="Pfam" id="PF02223"/>
    </source>
</evidence>
<dbReference type="Gene3D" id="3.40.50.300">
    <property type="entry name" value="P-loop containing nucleotide triphosphate hydrolases"/>
    <property type="match status" value="1"/>
</dbReference>
<protein>
    <recommendedName>
        <fullName evidence="3 10">Thymidylate kinase</fullName>
        <ecNumber evidence="2 10">2.7.4.9</ecNumber>
    </recommendedName>
    <alternativeName>
        <fullName evidence="10">dTMP kinase</fullName>
    </alternativeName>
</protein>
<dbReference type="PANTHER" id="PTHR10344">
    <property type="entry name" value="THYMIDYLATE KINASE"/>
    <property type="match status" value="1"/>
</dbReference>
<evidence type="ECO:0000256" key="6">
    <source>
        <dbReference type="ARBA" id="ARBA00022741"/>
    </source>
</evidence>
<dbReference type="InterPro" id="IPR039430">
    <property type="entry name" value="Thymidylate_kin-like_dom"/>
</dbReference>
<keyword evidence="7 10" id="KW-0418">Kinase</keyword>
<evidence type="ECO:0000256" key="5">
    <source>
        <dbReference type="ARBA" id="ARBA00022727"/>
    </source>
</evidence>
<dbReference type="AlphaFoldDB" id="A0A2W5IAY0"/>
<evidence type="ECO:0000256" key="7">
    <source>
        <dbReference type="ARBA" id="ARBA00022777"/>
    </source>
</evidence>
<evidence type="ECO:0000256" key="4">
    <source>
        <dbReference type="ARBA" id="ARBA00022679"/>
    </source>
</evidence>
<dbReference type="PANTHER" id="PTHR10344:SF4">
    <property type="entry name" value="UMP-CMP KINASE 2, MITOCHONDRIAL"/>
    <property type="match status" value="1"/>
</dbReference>
<dbReference type="CDD" id="cd01672">
    <property type="entry name" value="TMPK"/>
    <property type="match status" value="1"/>
</dbReference>
<evidence type="ECO:0000256" key="10">
    <source>
        <dbReference type="HAMAP-Rule" id="MF_00165"/>
    </source>
</evidence>
<proteinExistence type="inferred from homology"/>
<keyword evidence="5 10" id="KW-0545">Nucleotide biosynthesis</keyword>
<dbReference type="Proteomes" id="UP000248606">
    <property type="component" value="Unassembled WGS sequence"/>
</dbReference>
<accession>A0A2W5IAY0</accession>
<dbReference type="GO" id="GO:0006235">
    <property type="term" value="P:dTTP biosynthetic process"/>
    <property type="evidence" value="ECO:0007669"/>
    <property type="project" value="UniProtKB-UniRule"/>
</dbReference>
<dbReference type="HAMAP" id="MF_00165">
    <property type="entry name" value="Thymidylate_kinase"/>
    <property type="match status" value="1"/>
</dbReference>
<dbReference type="EMBL" id="QFOZ01000003">
    <property type="protein sequence ID" value="PZP89271.1"/>
    <property type="molecule type" value="Genomic_DNA"/>
</dbReference>
<dbReference type="SUPFAM" id="SSF52540">
    <property type="entry name" value="P-loop containing nucleoside triphosphate hydrolases"/>
    <property type="match status" value="1"/>
</dbReference>
<dbReference type="GO" id="GO:0005829">
    <property type="term" value="C:cytosol"/>
    <property type="evidence" value="ECO:0007669"/>
    <property type="project" value="TreeGrafter"/>
</dbReference>
<comment type="catalytic activity">
    <reaction evidence="9 10">
        <text>dTMP + ATP = dTDP + ADP</text>
        <dbReference type="Rhea" id="RHEA:13517"/>
        <dbReference type="ChEBI" id="CHEBI:30616"/>
        <dbReference type="ChEBI" id="CHEBI:58369"/>
        <dbReference type="ChEBI" id="CHEBI:63528"/>
        <dbReference type="ChEBI" id="CHEBI:456216"/>
        <dbReference type="EC" id="2.7.4.9"/>
    </reaction>
</comment>
<dbReference type="RefSeq" id="WP_290598930.1">
    <property type="nucleotide sequence ID" value="NZ_CAKZIO010000014.1"/>
</dbReference>
<evidence type="ECO:0000313" key="12">
    <source>
        <dbReference type="EMBL" id="PZP89271.1"/>
    </source>
</evidence>